<evidence type="ECO:0008006" key="12">
    <source>
        <dbReference type="Google" id="ProtNLM"/>
    </source>
</evidence>
<dbReference type="PROSITE" id="PS50004">
    <property type="entry name" value="C2"/>
    <property type="match status" value="2"/>
</dbReference>
<dbReference type="Pfam" id="PF00168">
    <property type="entry name" value="C2"/>
    <property type="match status" value="2"/>
</dbReference>
<name>A0AAD5JWU7_9FUNG</name>
<feature type="compositionally biased region" description="Basic and acidic residues" evidence="6">
    <location>
        <begin position="854"/>
        <end position="866"/>
    </location>
</feature>
<dbReference type="SMART" id="SM00239">
    <property type="entry name" value="C2"/>
    <property type="match status" value="2"/>
</dbReference>
<reference evidence="10" key="2">
    <citation type="submission" date="2023-02" db="EMBL/GenBank/DDBJ databases">
        <authorList>
            <consortium name="DOE Joint Genome Institute"/>
            <person name="Mondo S.J."/>
            <person name="Chang Y."/>
            <person name="Wang Y."/>
            <person name="Ahrendt S."/>
            <person name="Andreopoulos W."/>
            <person name="Barry K."/>
            <person name="Beard J."/>
            <person name="Benny G.L."/>
            <person name="Blankenship S."/>
            <person name="Bonito G."/>
            <person name="Cuomo C."/>
            <person name="Desiro A."/>
            <person name="Gervers K.A."/>
            <person name="Hundley H."/>
            <person name="Kuo A."/>
            <person name="LaButti K."/>
            <person name="Lang B.F."/>
            <person name="Lipzen A."/>
            <person name="O'Donnell K."/>
            <person name="Pangilinan J."/>
            <person name="Reynolds N."/>
            <person name="Sandor L."/>
            <person name="Smith M.W."/>
            <person name="Tsang A."/>
            <person name="Grigoriev I.V."/>
            <person name="Stajich J.E."/>
            <person name="Spatafora J.W."/>
        </authorList>
    </citation>
    <scope>NUCLEOTIDE SEQUENCE</scope>
    <source>
        <strain evidence="10">RSA 2281</strain>
    </source>
</reference>
<keyword evidence="7" id="KW-1133">Transmembrane helix</keyword>
<protein>
    <recommendedName>
        <fullName evidence="12">C2 domain-containing protein</fullName>
    </recommendedName>
</protein>
<evidence type="ECO:0000313" key="11">
    <source>
        <dbReference type="Proteomes" id="UP001209540"/>
    </source>
</evidence>
<dbReference type="PANTHER" id="PTHR47348">
    <property type="entry name" value="MEIOTICALLY UP-REGULATED GENE 190 PROTEIN"/>
    <property type="match status" value="1"/>
</dbReference>
<dbReference type="GO" id="GO:0006869">
    <property type="term" value="P:lipid transport"/>
    <property type="evidence" value="ECO:0007669"/>
    <property type="project" value="UniProtKB-KW"/>
</dbReference>
<gene>
    <name evidence="10" type="ORF">BDA99DRAFT_441065</name>
</gene>
<dbReference type="Pfam" id="PF25669">
    <property type="entry name" value="SMP_MUG190-like"/>
    <property type="match status" value="2"/>
</dbReference>
<dbReference type="AlphaFoldDB" id="A0AAD5JWU7"/>
<dbReference type="PANTHER" id="PTHR47348:SF3">
    <property type="entry name" value="MEIOTICALLY UP-REGULATED GENE 190 PROTEIN"/>
    <property type="match status" value="1"/>
</dbReference>
<evidence type="ECO:0000256" key="4">
    <source>
        <dbReference type="ARBA" id="ARBA00023121"/>
    </source>
</evidence>
<accession>A0AAD5JWU7</accession>
<feature type="domain" description="C2" evidence="8">
    <location>
        <begin position="292"/>
        <end position="421"/>
    </location>
</feature>
<evidence type="ECO:0000256" key="3">
    <source>
        <dbReference type="ARBA" id="ARBA00023055"/>
    </source>
</evidence>
<dbReference type="InterPro" id="IPR035892">
    <property type="entry name" value="C2_domain_sf"/>
</dbReference>
<keyword evidence="3" id="KW-0445">Lipid transport</keyword>
<dbReference type="CDD" id="cd21676">
    <property type="entry name" value="SMP_Mug190"/>
    <property type="match status" value="1"/>
</dbReference>
<evidence type="ECO:0000256" key="6">
    <source>
        <dbReference type="SAM" id="MobiDB-lite"/>
    </source>
</evidence>
<keyword evidence="2" id="KW-0813">Transport</keyword>
<feature type="region of interest" description="Disordered" evidence="6">
    <location>
        <begin position="854"/>
        <end position="874"/>
    </location>
</feature>
<dbReference type="GO" id="GO:0016020">
    <property type="term" value="C:membrane"/>
    <property type="evidence" value="ECO:0007669"/>
    <property type="project" value="UniProtKB-SubCell"/>
</dbReference>
<dbReference type="SUPFAM" id="SSF49562">
    <property type="entry name" value="C2 domain (Calcium/lipid-binding domain, CaLB)"/>
    <property type="match status" value="2"/>
</dbReference>
<evidence type="ECO:0000256" key="7">
    <source>
        <dbReference type="SAM" id="Phobius"/>
    </source>
</evidence>
<evidence type="ECO:0000256" key="1">
    <source>
        <dbReference type="ARBA" id="ARBA00004370"/>
    </source>
</evidence>
<feature type="transmembrane region" description="Helical" evidence="7">
    <location>
        <begin position="57"/>
        <end position="74"/>
    </location>
</feature>
<proteinExistence type="predicted"/>
<dbReference type="InterPro" id="IPR031468">
    <property type="entry name" value="SMP_LBD"/>
</dbReference>
<dbReference type="EMBL" id="JAIXMP010000019">
    <property type="protein sequence ID" value="KAI9258051.1"/>
    <property type="molecule type" value="Genomic_DNA"/>
</dbReference>
<keyword evidence="5 7" id="KW-0472">Membrane</keyword>
<dbReference type="PROSITE" id="PS51847">
    <property type="entry name" value="SMP"/>
    <property type="match status" value="1"/>
</dbReference>
<feature type="domain" description="SMP-LTD" evidence="9">
    <location>
        <begin position="99"/>
        <end position="301"/>
    </location>
</feature>
<evidence type="ECO:0000256" key="2">
    <source>
        <dbReference type="ARBA" id="ARBA00022448"/>
    </source>
</evidence>
<sequence>MEDEDVIPSKCFKLRFPQPLRPARPNQLIKGLELNALKYLVISCLVCYFLGRCHFSYFFGFVSILMGLLAYWMLGTETKQGLDWQLEKQQGSKTLYDTRGETVEWMNFFLQKIWRSIDPNIFICVEDILEDTLASLAPAVINAVKVTDLDIGVNAPRIQKIRIFPPLPGQPDESMFGEASFLFQSKPVGSSSSGVKKSTSTPPGIAIRFKTGLKAPIDVKAELLKVRGKLRFKILTSPDMPFVSKVTISFVNVPKVETNVMPVSKHMNVMKLPMMKTLVNEAVKLGFAGLVDPKSMTLDIKELIGAASQDTSAIGVVKVEVRQAKRNATINLQDMKDAFATISSSAVDSKRVVSTRVLTNDEDPRWNENLYILVHQDEILNDTTIDLKVWDADKVKPDDAWGTTSVSVKDIVLGKIDTLGYVSDWCKQERVVFDGWAPLDGKPSLEESEIQLDFRMTFHPKYIAPPAPSLMTALEKGTKTAEQEALEEETWNPIHKSGILSIQVSEGAELEIGDPEMLTADEFKHPYSPNKIVNPYAVIYLNDTKIYETRAKLRNPSPHWDAECEQLVKDYDTAFLRVSVKTSMDLEHDPVLGTRVFYLKDIFVDQQDKFKEAERWVALANGIGFGKVLLNLKYKPVKLSLPRELRGSDVGTMIIDRVELTDLKPPFSSHHTRSTKATLSLNIDPIILKRLKTDDEHHGTMMSHQSSTSTIVWQRTRPLYFPLTMRYRTALCIHVQQGNLYTSKAMGRLWLKTVCDGTWQEATLGLYDPPKGDDGNKNEDDWSPVDNQYGQVIVRFKIVPGYSPVHSHLRSFQMDMLGADPFHDNALKNKVEQWIQEERDQEQDEIQRQQKEMEWQQERRESHMTEVSEVYGDEDQEADKEFLEDLEKFKTKNKKIPPFFVLRKLSRGTDFVRHRIQTVREGFNSDNRASRAVIKE</sequence>
<reference evidence="10" key="1">
    <citation type="journal article" date="2022" name="IScience">
        <title>Evolution of zygomycete secretomes and the origins of terrestrial fungal ecologies.</title>
        <authorList>
            <person name="Chang Y."/>
            <person name="Wang Y."/>
            <person name="Mondo S."/>
            <person name="Ahrendt S."/>
            <person name="Andreopoulos W."/>
            <person name="Barry K."/>
            <person name="Beard J."/>
            <person name="Benny G.L."/>
            <person name="Blankenship S."/>
            <person name="Bonito G."/>
            <person name="Cuomo C."/>
            <person name="Desiro A."/>
            <person name="Gervers K.A."/>
            <person name="Hundley H."/>
            <person name="Kuo A."/>
            <person name="LaButti K."/>
            <person name="Lang B.F."/>
            <person name="Lipzen A."/>
            <person name="O'Donnell K."/>
            <person name="Pangilinan J."/>
            <person name="Reynolds N."/>
            <person name="Sandor L."/>
            <person name="Smith M.E."/>
            <person name="Tsang A."/>
            <person name="Grigoriev I.V."/>
            <person name="Stajich J.E."/>
            <person name="Spatafora J.W."/>
        </authorList>
    </citation>
    <scope>NUCLEOTIDE SEQUENCE</scope>
    <source>
        <strain evidence="10">RSA 2281</strain>
    </source>
</reference>
<comment type="subcellular location">
    <subcellularLocation>
        <location evidence="1">Membrane</location>
    </subcellularLocation>
</comment>
<dbReference type="InterPro" id="IPR000008">
    <property type="entry name" value="C2_dom"/>
</dbReference>
<dbReference type="CDD" id="cd00030">
    <property type="entry name" value="C2"/>
    <property type="match status" value="1"/>
</dbReference>
<dbReference type="Proteomes" id="UP001209540">
    <property type="component" value="Unassembled WGS sequence"/>
</dbReference>
<keyword evidence="4" id="KW-0446">Lipid-binding</keyword>
<evidence type="ECO:0000259" key="9">
    <source>
        <dbReference type="PROSITE" id="PS51847"/>
    </source>
</evidence>
<organism evidence="10 11">
    <name type="scientific">Phascolomyces articulosus</name>
    <dbReference type="NCBI Taxonomy" id="60185"/>
    <lineage>
        <taxon>Eukaryota</taxon>
        <taxon>Fungi</taxon>
        <taxon>Fungi incertae sedis</taxon>
        <taxon>Mucoromycota</taxon>
        <taxon>Mucoromycotina</taxon>
        <taxon>Mucoromycetes</taxon>
        <taxon>Mucorales</taxon>
        <taxon>Lichtheimiaceae</taxon>
        <taxon>Phascolomyces</taxon>
    </lineage>
</organism>
<keyword evidence="11" id="KW-1185">Reference proteome</keyword>
<evidence type="ECO:0000256" key="5">
    <source>
        <dbReference type="ARBA" id="ARBA00023136"/>
    </source>
</evidence>
<feature type="domain" description="C2" evidence="8">
    <location>
        <begin position="475"/>
        <end position="617"/>
    </location>
</feature>
<dbReference type="Gene3D" id="2.60.40.150">
    <property type="entry name" value="C2 domain"/>
    <property type="match status" value="2"/>
</dbReference>
<comment type="caution">
    <text evidence="10">The sequence shown here is derived from an EMBL/GenBank/DDBJ whole genome shotgun (WGS) entry which is preliminary data.</text>
</comment>
<dbReference type="GO" id="GO:0008289">
    <property type="term" value="F:lipid binding"/>
    <property type="evidence" value="ECO:0007669"/>
    <property type="project" value="UniProtKB-KW"/>
</dbReference>
<evidence type="ECO:0000259" key="8">
    <source>
        <dbReference type="PROSITE" id="PS50004"/>
    </source>
</evidence>
<evidence type="ECO:0000313" key="10">
    <source>
        <dbReference type="EMBL" id="KAI9258051.1"/>
    </source>
</evidence>
<keyword evidence="7" id="KW-0812">Transmembrane</keyword>